<dbReference type="EMBL" id="JAGKQH010000011">
    <property type="protein sequence ID" value="KAG6587472.1"/>
    <property type="molecule type" value="Genomic_DNA"/>
</dbReference>
<comment type="caution">
    <text evidence="7">The sequence shown here is derived from an EMBL/GenBank/DDBJ whole genome shotgun (WGS) entry which is preliminary data.</text>
</comment>
<dbReference type="InterPro" id="IPR037319">
    <property type="entry name" value="Rrp40_S1"/>
</dbReference>
<dbReference type="Pfam" id="PF13374">
    <property type="entry name" value="TPR_10"/>
    <property type="match status" value="1"/>
</dbReference>
<dbReference type="GO" id="GO:0003723">
    <property type="term" value="F:RNA binding"/>
    <property type="evidence" value="ECO:0007669"/>
    <property type="project" value="UniProtKB-KW"/>
</dbReference>
<feature type="repeat" description="TPR" evidence="4">
    <location>
        <begin position="503"/>
        <end position="536"/>
    </location>
</feature>
<feature type="region of interest" description="Disordered" evidence="5">
    <location>
        <begin position="1"/>
        <end position="27"/>
    </location>
</feature>
<dbReference type="FunFam" id="2.40.50.100:FF:000054">
    <property type="entry name" value="Exosome complex exonuclease RRP40"/>
    <property type="match status" value="1"/>
</dbReference>
<evidence type="ECO:0000259" key="6">
    <source>
        <dbReference type="Pfam" id="PF15985"/>
    </source>
</evidence>
<feature type="compositionally biased region" description="Polar residues" evidence="5">
    <location>
        <begin position="1"/>
        <end position="21"/>
    </location>
</feature>
<keyword evidence="8" id="KW-1185">Reference proteome</keyword>
<evidence type="ECO:0000313" key="8">
    <source>
        <dbReference type="Proteomes" id="UP000685013"/>
    </source>
</evidence>
<dbReference type="SMART" id="SM00028">
    <property type="entry name" value="TPR"/>
    <property type="match status" value="9"/>
</dbReference>
<accession>A0AAV6MSG9</accession>
<evidence type="ECO:0000256" key="4">
    <source>
        <dbReference type="PROSITE-ProRule" id="PRU00339"/>
    </source>
</evidence>
<evidence type="ECO:0000256" key="3">
    <source>
        <dbReference type="ARBA" id="ARBA00022884"/>
    </source>
</evidence>
<evidence type="ECO:0000313" key="7">
    <source>
        <dbReference type="EMBL" id="KAG6587472.1"/>
    </source>
</evidence>
<dbReference type="InterPro" id="IPR019734">
    <property type="entry name" value="TPR_rpt"/>
</dbReference>
<keyword evidence="2" id="KW-0271">Exosome</keyword>
<evidence type="ECO:0000256" key="1">
    <source>
        <dbReference type="ARBA" id="ARBA00022490"/>
    </source>
</evidence>
<proteinExistence type="predicted"/>
<evidence type="ECO:0000256" key="2">
    <source>
        <dbReference type="ARBA" id="ARBA00022835"/>
    </source>
</evidence>
<dbReference type="CDD" id="cd05790">
    <property type="entry name" value="S1_Rrp40"/>
    <property type="match status" value="1"/>
</dbReference>
<dbReference type="AlphaFoldDB" id="A0AAV6MSG9"/>
<sequence>MEESYGNKSPRSGLSVQSHGSVNVDFPVDGLVDTSIEKLYENVYDMQSSDQSPSRRSFGSDGGESRIDSELNHLVGGEMREVEIIKEEEDIVERTENDFPSDSVKDLPSVENKNTENSQPGSSRRLSSGKKASHLQLDHETSPKSSPSGKDLSDKPPISRKNEKSSKKTSPVASNSKKQKDSPLRGSKILNGTEDFNESMMDNPDLGPYLLKQARSLVSSGENLQKALLLALRAAKAFELSANGKPSLELVMCLHVTAAIYCSLGQYSEAIPLLEHSIEIPAIKEGQEHALAKFAGHMQLGDTYAMLGLLENSLICYTTGLEVQKQVLGEADPRVGETYRYLAEAHVQALQFDEAEKFCQMALDIHKKNVGPASLEEAADRRLMGLICETKGDHEAALEHLVLASMAMVANGQETDVAAVDCSIGDSYLSLSRYDEAVFAYQKALTVFKTTKGENHPTVGSVYIRLADLYNKTGKMRESVSYCENALRIYEKPILGIPPEEIASGLTNVAAIYESMNEAEQAVKLLQKALKIYSNAPGQQSTIAGIEAQMGVLYYMLGSYSESYDSFKNAIPKLRNSGEKKSAFFGIALNQMGLACVQKYAINEAVELFEEAKSILEQEYGPYHLDTLGVYSNLAGAYDAIGRLDDAIEMLEYVVGMREEKLGTANPDVDDEKRRLSELLKEAGRVRSRKARSLETLLDANTHPVNSKGIVPVTMVEKSSSSSSILVDQPVVPGDVVLDLSNMTNETIKLGGGLRQDHDAISVAKVGKLRFSKPNKYWVESSQKRYVPCAEDCVLGIVVDSRSDNFLVDIKGPSLASLPVLAFEGGTRRNIPKFEMGALLYVRVVKVNPGMNPELACTDASGKAAGFGLLKDGYIFDCSTGLSRMLLSSPTCPVLESLGKKLSFETAVGINGRVWVNADSPSTTIVVSNAIMNSETLSGVQQRIMVDKLLNNLKLSS</sequence>
<feature type="repeat" description="TPR" evidence="4">
    <location>
        <begin position="418"/>
        <end position="451"/>
    </location>
</feature>
<feature type="non-terminal residue" evidence="7">
    <location>
        <position position="1"/>
    </location>
</feature>
<dbReference type="PANTHER" id="PTHR46284:SF5">
    <property type="entry name" value="PROTEIN KINESIN LIGHT CHAIN-RELATED 3"/>
    <property type="match status" value="1"/>
</dbReference>
<dbReference type="FunFam" id="3.30.1370.10:FF:000038">
    <property type="entry name" value="exosome complex component RRP40"/>
    <property type="match status" value="1"/>
</dbReference>
<dbReference type="InterPro" id="IPR049469">
    <property type="entry name" value="RRP40_KH-I"/>
</dbReference>
<dbReference type="GO" id="GO:0000178">
    <property type="term" value="C:exosome (RNase complex)"/>
    <property type="evidence" value="ECO:0007669"/>
    <property type="project" value="UniProtKB-KW"/>
</dbReference>
<feature type="compositionally biased region" description="Polar residues" evidence="5">
    <location>
        <begin position="111"/>
        <end position="126"/>
    </location>
</feature>
<evidence type="ECO:0000256" key="5">
    <source>
        <dbReference type="SAM" id="MobiDB-lite"/>
    </source>
</evidence>
<dbReference type="PANTHER" id="PTHR46284">
    <property type="entry name" value="PROTEIN KINESIN LIGHT CHAIN-RELATED 3"/>
    <property type="match status" value="1"/>
</dbReference>
<dbReference type="Proteomes" id="UP000685013">
    <property type="component" value="Chromosome 11"/>
</dbReference>
<keyword evidence="3" id="KW-0694">RNA-binding</keyword>
<feature type="compositionally biased region" description="Polar residues" evidence="5">
    <location>
        <begin position="45"/>
        <end position="57"/>
    </location>
</feature>
<dbReference type="Pfam" id="PF21262">
    <property type="entry name" value="RRP40_S1"/>
    <property type="match status" value="1"/>
</dbReference>
<feature type="domain" description="K Homology" evidence="6">
    <location>
        <begin position="873"/>
        <end position="921"/>
    </location>
</feature>
<keyword evidence="1" id="KW-0963">Cytoplasm</keyword>
<dbReference type="InterPro" id="IPR004088">
    <property type="entry name" value="KH_dom_type_1"/>
</dbReference>
<keyword evidence="4" id="KW-0802">TPR repeat</keyword>
<organism evidence="7 8">
    <name type="scientific">Cucurbita argyrosperma subsp. sororia</name>
    <dbReference type="NCBI Taxonomy" id="37648"/>
    <lineage>
        <taxon>Eukaryota</taxon>
        <taxon>Viridiplantae</taxon>
        <taxon>Streptophyta</taxon>
        <taxon>Embryophyta</taxon>
        <taxon>Tracheophyta</taxon>
        <taxon>Spermatophyta</taxon>
        <taxon>Magnoliopsida</taxon>
        <taxon>eudicotyledons</taxon>
        <taxon>Gunneridae</taxon>
        <taxon>Pentapetalae</taxon>
        <taxon>rosids</taxon>
        <taxon>fabids</taxon>
        <taxon>Cucurbitales</taxon>
        <taxon>Cucurbitaceae</taxon>
        <taxon>Cucurbiteae</taxon>
        <taxon>Cucurbita</taxon>
    </lineage>
</organism>
<protein>
    <submittedName>
        <fullName evidence="7">Protein KINESIN LIGHT CHAIN-RELATED 3</fullName>
    </submittedName>
</protein>
<reference evidence="7 8" key="1">
    <citation type="journal article" date="2021" name="Hortic Res">
        <title>The domestication of Cucurbita argyrosperma as revealed by the genome of its wild relative.</title>
        <authorList>
            <person name="Barrera-Redondo J."/>
            <person name="Sanchez-de la Vega G."/>
            <person name="Aguirre-Liguori J.A."/>
            <person name="Castellanos-Morales G."/>
            <person name="Gutierrez-Guerrero Y.T."/>
            <person name="Aguirre-Dugua X."/>
            <person name="Aguirre-Planter E."/>
            <person name="Tenaillon M.I."/>
            <person name="Lira-Saade R."/>
            <person name="Eguiarte L.E."/>
        </authorList>
    </citation>
    <scope>NUCLEOTIDE SEQUENCE [LARGE SCALE GENOMIC DNA]</scope>
    <source>
        <strain evidence="7">JBR-2021</strain>
    </source>
</reference>
<dbReference type="Pfam" id="PF15985">
    <property type="entry name" value="KH_6"/>
    <property type="match status" value="1"/>
</dbReference>
<dbReference type="CDD" id="cd22526">
    <property type="entry name" value="KH-I_Rrp40"/>
    <property type="match status" value="1"/>
</dbReference>
<name>A0AAV6MSG9_9ROSI</name>
<dbReference type="Pfam" id="PF13424">
    <property type="entry name" value="TPR_12"/>
    <property type="match status" value="3"/>
</dbReference>
<feature type="region of interest" description="Disordered" evidence="5">
    <location>
        <begin position="44"/>
        <end position="201"/>
    </location>
</feature>
<dbReference type="PROSITE" id="PS50005">
    <property type="entry name" value="TPR"/>
    <property type="match status" value="2"/>
</dbReference>
<dbReference type="FunFam" id="2.40.50.140:FF:000127">
    <property type="entry name" value="Exosome complex component RRP40"/>
    <property type="match status" value="1"/>
</dbReference>
<gene>
    <name evidence="7" type="primary">KLCR3</name>
    <name evidence="7" type="ORF">SDJN03_16037</name>
</gene>